<dbReference type="InterPro" id="IPR011701">
    <property type="entry name" value="MFS"/>
</dbReference>
<evidence type="ECO:0000256" key="1">
    <source>
        <dbReference type="ARBA" id="ARBA00004141"/>
    </source>
</evidence>
<dbReference type="InterPro" id="IPR050327">
    <property type="entry name" value="Proton-linked_MCT"/>
</dbReference>
<keyword evidence="3" id="KW-0812">Transmembrane</keyword>
<feature type="transmembrane region" description="Helical" evidence="3">
    <location>
        <begin position="310"/>
        <end position="330"/>
    </location>
</feature>
<dbReference type="InterPro" id="IPR020846">
    <property type="entry name" value="MFS_dom"/>
</dbReference>
<evidence type="ECO:0000313" key="6">
    <source>
        <dbReference type="Proteomes" id="UP001479436"/>
    </source>
</evidence>
<feature type="transmembrane region" description="Helical" evidence="3">
    <location>
        <begin position="278"/>
        <end position="298"/>
    </location>
</feature>
<dbReference type="Pfam" id="PF07690">
    <property type="entry name" value="MFS_1"/>
    <property type="match status" value="1"/>
</dbReference>
<name>A0ABR2WHK4_9FUNG</name>
<dbReference type="Proteomes" id="UP001479436">
    <property type="component" value="Unassembled WGS sequence"/>
</dbReference>
<feature type="transmembrane region" description="Helical" evidence="3">
    <location>
        <begin position="149"/>
        <end position="172"/>
    </location>
</feature>
<dbReference type="Gene3D" id="1.20.1250.20">
    <property type="entry name" value="MFS general substrate transporter like domains"/>
    <property type="match status" value="1"/>
</dbReference>
<feature type="transmembrane region" description="Helical" evidence="3">
    <location>
        <begin position="241"/>
        <end position="266"/>
    </location>
</feature>
<evidence type="ECO:0000259" key="4">
    <source>
        <dbReference type="PROSITE" id="PS50850"/>
    </source>
</evidence>
<dbReference type="PANTHER" id="PTHR11360:SF284">
    <property type="entry name" value="EG:103B4.3 PROTEIN-RELATED"/>
    <property type="match status" value="1"/>
</dbReference>
<sequence length="340" mass="36660">MSILWLFTVKLVDRYGYRTFEFIVSVLIIGSLIAASFAKEAWHLYLTQGILYGVGASLCFYPAVSIPAQWFKKRRGLATGIAVAGTGVGGLALSPLTRKLIDSFGIQWTLRIMGIGSFVILLVACALLRTRLPPPPRGKFINLQLFKNSYFQLMVSGGFILSLGYMIPFFYIPSYAVSQGLSSNQGALIIGVVNGMSAIGRIVLGSIADKAGRVNMLFVCIVIGALDILLFWSFAHEFGTILGFGMVYGFFAGGYISLVPVVTAELFGIQGIATTTGLVYASSGVGYLVGIPVAGLILDSTSPRTTYTGVILYSGITMLIGALLLLVLGINRYRRVRREL</sequence>
<dbReference type="EMBL" id="JASJQH010001650">
    <property type="protein sequence ID" value="KAK9760990.1"/>
    <property type="molecule type" value="Genomic_DNA"/>
</dbReference>
<evidence type="ECO:0000313" key="5">
    <source>
        <dbReference type="EMBL" id="KAK9760990.1"/>
    </source>
</evidence>
<keyword evidence="6" id="KW-1185">Reference proteome</keyword>
<dbReference type="PANTHER" id="PTHR11360">
    <property type="entry name" value="MONOCARBOXYLATE TRANSPORTER"/>
    <property type="match status" value="1"/>
</dbReference>
<comment type="caution">
    <text evidence="5">The sequence shown here is derived from an EMBL/GenBank/DDBJ whole genome shotgun (WGS) entry which is preliminary data.</text>
</comment>
<feature type="domain" description="Major facilitator superfamily (MFS) profile" evidence="4">
    <location>
        <begin position="1"/>
        <end position="333"/>
    </location>
</feature>
<dbReference type="PROSITE" id="PS50850">
    <property type="entry name" value="MFS"/>
    <property type="match status" value="1"/>
</dbReference>
<protein>
    <recommendedName>
        <fullName evidence="4">Major facilitator superfamily (MFS) profile domain-containing protein</fullName>
    </recommendedName>
</protein>
<reference evidence="5 6" key="1">
    <citation type="submission" date="2023-04" db="EMBL/GenBank/DDBJ databases">
        <title>Genome of Basidiobolus ranarum AG-B5.</title>
        <authorList>
            <person name="Stajich J.E."/>
            <person name="Carter-House D."/>
            <person name="Gryganskyi A."/>
        </authorList>
    </citation>
    <scope>NUCLEOTIDE SEQUENCE [LARGE SCALE GENOMIC DNA]</scope>
    <source>
        <strain evidence="5 6">AG-B5</strain>
    </source>
</reference>
<accession>A0ABR2WHK4</accession>
<feature type="transmembrane region" description="Helical" evidence="3">
    <location>
        <begin position="44"/>
        <end position="64"/>
    </location>
</feature>
<feature type="transmembrane region" description="Helical" evidence="3">
    <location>
        <begin position="76"/>
        <end position="96"/>
    </location>
</feature>
<evidence type="ECO:0000256" key="2">
    <source>
        <dbReference type="ARBA" id="ARBA00006727"/>
    </source>
</evidence>
<feature type="transmembrane region" description="Helical" evidence="3">
    <location>
        <begin position="108"/>
        <end position="128"/>
    </location>
</feature>
<feature type="transmembrane region" description="Helical" evidence="3">
    <location>
        <begin position="216"/>
        <end position="235"/>
    </location>
</feature>
<feature type="transmembrane region" description="Helical" evidence="3">
    <location>
        <begin position="20"/>
        <end position="38"/>
    </location>
</feature>
<evidence type="ECO:0000256" key="3">
    <source>
        <dbReference type="SAM" id="Phobius"/>
    </source>
</evidence>
<keyword evidence="3" id="KW-1133">Transmembrane helix</keyword>
<organism evidence="5 6">
    <name type="scientific">Basidiobolus ranarum</name>
    <dbReference type="NCBI Taxonomy" id="34480"/>
    <lineage>
        <taxon>Eukaryota</taxon>
        <taxon>Fungi</taxon>
        <taxon>Fungi incertae sedis</taxon>
        <taxon>Zoopagomycota</taxon>
        <taxon>Entomophthoromycotina</taxon>
        <taxon>Basidiobolomycetes</taxon>
        <taxon>Basidiobolales</taxon>
        <taxon>Basidiobolaceae</taxon>
        <taxon>Basidiobolus</taxon>
    </lineage>
</organism>
<proteinExistence type="inferred from homology"/>
<keyword evidence="3" id="KW-0472">Membrane</keyword>
<comment type="similarity">
    <text evidence="2">Belongs to the major facilitator superfamily. Monocarboxylate porter (TC 2.A.1.13) family.</text>
</comment>
<gene>
    <name evidence="5" type="ORF">K7432_014466</name>
</gene>
<feature type="transmembrane region" description="Helical" evidence="3">
    <location>
        <begin position="184"/>
        <end position="204"/>
    </location>
</feature>
<dbReference type="InterPro" id="IPR036259">
    <property type="entry name" value="MFS_trans_sf"/>
</dbReference>
<comment type="subcellular location">
    <subcellularLocation>
        <location evidence="1">Membrane</location>
        <topology evidence="1">Multi-pass membrane protein</topology>
    </subcellularLocation>
</comment>
<dbReference type="SUPFAM" id="SSF103473">
    <property type="entry name" value="MFS general substrate transporter"/>
    <property type="match status" value="1"/>
</dbReference>